<evidence type="ECO:0000313" key="10">
    <source>
        <dbReference type="EMBL" id="MFC6868810.1"/>
    </source>
</evidence>
<feature type="transmembrane region" description="Helical" evidence="8">
    <location>
        <begin position="140"/>
        <end position="164"/>
    </location>
</feature>
<evidence type="ECO:0000256" key="8">
    <source>
        <dbReference type="SAM" id="Phobius"/>
    </source>
</evidence>
<comment type="caution">
    <text evidence="10">The sequence shown here is derived from an EMBL/GenBank/DDBJ whole genome shotgun (WGS) entry which is preliminary data.</text>
</comment>
<feature type="transmembrane region" description="Helical" evidence="8">
    <location>
        <begin position="65"/>
        <end position="85"/>
    </location>
</feature>
<evidence type="ECO:0000313" key="11">
    <source>
        <dbReference type="Proteomes" id="UP001596337"/>
    </source>
</evidence>
<dbReference type="EMBL" id="JBHSXX010000001">
    <property type="protein sequence ID" value="MFC6868810.1"/>
    <property type="molecule type" value="Genomic_DNA"/>
</dbReference>
<dbReference type="Proteomes" id="UP001596337">
    <property type="component" value="Unassembled WGS sequence"/>
</dbReference>
<evidence type="ECO:0000256" key="3">
    <source>
        <dbReference type="ARBA" id="ARBA00022475"/>
    </source>
</evidence>
<evidence type="ECO:0000256" key="7">
    <source>
        <dbReference type="SAM" id="MobiDB-lite"/>
    </source>
</evidence>
<comment type="subcellular location">
    <subcellularLocation>
        <location evidence="1">Cell membrane</location>
        <topology evidence="1">Multi-pass membrane protein</topology>
    </subcellularLocation>
</comment>
<dbReference type="RefSeq" id="WP_345396753.1">
    <property type="nucleotide sequence ID" value="NZ_BAABLA010000026.1"/>
</dbReference>
<keyword evidence="11" id="KW-1185">Reference proteome</keyword>
<dbReference type="PANTHER" id="PTHR33932:SF4">
    <property type="entry name" value="NA(+)_H(+) ANTIPORTER SUBUNIT B"/>
    <property type="match status" value="1"/>
</dbReference>
<evidence type="ECO:0000256" key="4">
    <source>
        <dbReference type="ARBA" id="ARBA00022692"/>
    </source>
</evidence>
<keyword evidence="6 8" id="KW-0472">Membrane</keyword>
<feature type="region of interest" description="Disordered" evidence="7">
    <location>
        <begin position="1"/>
        <end position="20"/>
    </location>
</feature>
<dbReference type="InterPro" id="IPR007182">
    <property type="entry name" value="MnhB"/>
</dbReference>
<evidence type="ECO:0000259" key="9">
    <source>
        <dbReference type="Pfam" id="PF04039"/>
    </source>
</evidence>
<evidence type="ECO:0000256" key="6">
    <source>
        <dbReference type="ARBA" id="ARBA00023136"/>
    </source>
</evidence>
<feature type="domain" description="Na+/H+ antiporter MnhB subunit-related protein" evidence="9">
    <location>
        <begin position="38"/>
        <end position="161"/>
    </location>
</feature>
<dbReference type="Pfam" id="PF04039">
    <property type="entry name" value="MnhB"/>
    <property type="match status" value="1"/>
</dbReference>
<dbReference type="PANTHER" id="PTHR33932">
    <property type="entry name" value="NA(+)/H(+) ANTIPORTER SUBUNIT B"/>
    <property type="match status" value="1"/>
</dbReference>
<evidence type="ECO:0000256" key="1">
    <source>
        <dbReference type="ARBA" id="ARBA00004651"/>
    </source>
</evidence>
<keyword evidence="3" id="KW-1003">Cell membrane</keyword>
<reference evidence="11" key="1">
    <citation type="journal article" date="2019" name="Int. J. Syst. Evol. Microbiol.">
        <title>The Global Catalogue of Microorganisms (GCM) 10K type strain sequencing project: providing services to taxonomists for standard genome sequencing and annotation.</title>
        <authorList>
            <consortium name="The Broad Institute Genomics Platform"/>
            <consortium name="The Broad Institute Genome Sequencing Center for Infectious Disease"/>
            <person name="Wu L."/>
            <person name="Ma J."/>
        </authorList>
    </citation>
    <scope>NUCLEOTIDE SEQUENCE [LARGE SCALE GENOMIC DNA]</scope>
    <source>
        <strain evidence="11">KCTC 32255</strain>
    </source>
</reference>
<organism evidence="10 11">
    <name type="scientific">Haloechinothrix salitolerans</name>
    <dbReference type="NCBI Taxonomy" id="926830"/>
    <lineage>
        <taxon>Bacteria</taxon>
        <taxon>Bacillati</taxon>
        <taxon>Actinomycetota</taxon>
        <taxon>Actinomycetes</taxon>
        <taxon>Pseudonocardiales</taxon>
        <taxon>Pseudonocardiaceae</taxon>
        <taxon>Haloechinothrix</taxon>
    </lineage>
</organism>
<proteinExistence type="inferred from homology"/>
<sequence length="179" mass="18797">MVPKDDPDVPSRVEDRDTPRQPWLLTAEDQPPLRRSVVLEVTARAVFPTVLLLSVYLLFAGHHHLGGGFAGGLVAGLAFVLRYAVAGSAELFAAVRVRPLALTGAGLALTTVSALSPVAFGEPVLASGKVTSHTPWGSEIALNSNLALDIGVYVLILGAVLDLLRTLGAGVRSREGEEE</sequence>
<evidence type="ECO:0000256" key="2">
    <source>
        <dbReference type="ARBA" id="ARBA00009425"/>
    </source>
</evidence>
<dbReference type="InterPro" id="IPR050622">
    <property type="entry name" value="CPA3_antiporter_subunitB"/>
</dbReference>
<feature type="transmembrane region" description="Helical" evidence="8">
    <location>
        <begin position="97"/>
        <end position="120"/>
    </location>
</feature>
<keyword evidence="4 8" id="KW-0812">Transmembrane</keyword>
<gene>
    <name evidence="10" type="ORF">ACFQGD_16840</name>
</gene>
<protein>
    <submittedName>
        <fullName evidence="10">MnhB domain-containing protein</fullName>
    </submittedName>
</protein>
<comment type="similarity">
    <text evidence="2">Belongs to the CPA3 antiporters (TC 2.A.63) subunit B family.</text>
</comment>
<feature type="compositionally biased region" description="Basic and acidic residues" evidence="7">
    <location>
        <begin position="1"/>
        <end position="19"/>
    </location>
</feature>
<keyword evidence="5 8" id="KW-1133">Transmembrane helix</keyword>
<accession>A0ABW2C0I4</accession>
<name>A0ABW2C0I4_9PSEU</name>
<evidence type="ECO:0000256" key="5">
    <source>
        <dbReference type="ARBA" id="ARBA00022989"/>
    </source>
</evidence>